<dbReference type="GO" id="GO:0003723">
    <property type="term" value="F:RNA binding"/>
    <property type="evidence" value="ECO:0007669"/>
    <property type="project" value="UniProtKB-KW"/>
</dbReference>
<dbReference type="InterPro" id="IPR035979">
    <property type="entry name" value="RBD_domain_sf"/>
</dbReference>
<dbReference type="Pfam" id="PF24048">
    <property type="entry name" value="LRR_NXF1-5"/>
    <property type="match status" value="1"/>
</dbReference>
<comment type="subcellular location">
    <subcellularLocation>
        <location evidence="1">Nucleus</location>
        <location evidence="1">Nucleoplasm</location>
    </subcellularLocation>
</comment>
<proteinExistence type="evidence at transcript level"/>
<dbReference type="GO" id="GO:0005635">
    <property type="term" value="C:nuclear envelope"/>
    <property type="evidence" value="ECO:0007669"/>
    <property type="project" value="UniProtKB-ARBA"/>
</dbReference>
<dbReference type="PROSITE" id="PS51450">
    <property type="entry name" value="LRR"/>
    <property type="match status" value="2"/>
</dbReference>
<dbReference type="CDD" id="cd14342">
    <property type="entry name" value="UBA_TAP-C"/>
    <property type="match status" value="1"/>
</dbReference>
<dbReference type="PROSITE" id="PS50177">
    <property type="entry name" value="NTF2_DOMAIN"/>
    <property type="match status" value="1"/>
</dbReference>
<keyword evidence="3" id="KW-0813">Transport</keyword>
<evidence type="ECO:0000256" key="5">
    <source>
        <dbReference type="ARBA" id="ARBA00022737"/>
    </source>
</evidence>
<reference evidence="12" key="2">
    <citation type="journal article" date="2014" name="BMC Genomics">
        <title>A genomic perspective to assessing quality of mass-reared SIT flies used in Mediterranean fruit fly (Ceratitis capitata) eradication in California.</title>
        <authorList>
            <person name="Calla B."/>
            <person name="Hall B."/>
            <person name="Hou S."/>
            <person name="Geib S.M."/>
        </authorList>
    </citation>
    <scope>NUCLEOTIDE SEQUENCE</scope>
</reference>
<keyword evidence="7" id="KW-0694">RNA-binding</keyword>
<keyword evidence="6" id="KW-0509">mRNA transport</keyword>
<feature type="region of interest" description="Disordered" evidence="9">
    <location>
        <begin position="69"/>
        <end position="101"/>
    </location>
</feature>
<evidence type="ECO:0000256" key="2">
    <source>
        <dbReference type="ARBA" id="ARBA00009285"/>
    </source>
</evidence>
<dbReference type="PROSITE" id="PS51281">
    <property type="entry name" value="TAP_C"/>
    <property type="match status" value="1"/>
</dbReference>
<feature type="domain" description="NTF2" evidence="10">
    <location>
        <begin position="377"/>
        <end position="523"/>
    </location>
</feature>
<evidence type="ECO:0000256" key="8">
    <source>
        <dbReference type="ARBA" id="ARBA00023242"/>
    </source>
</evidence>
<dbReference type="Gene3D" id="3.10.450.50">
    <property type="match status" value="1"/>
</dbReference>
<evidence type="ECO:0000313" key="12">
    <source>
        <dbReference type="EMBL" id="JAB93704.1"/>
    </source>
</evidence>
<dbReference type="Pfam" id="PF03943">
    <property type="entry name" value="TAP_C"/>
    <property type="match status" value="1"/>
</dbReference>
<evidence type="ECO:0000256" key="4">
    <source>
        <dbReference type="ARBA" id="ARBA00022614"/>
    </source>
</evidence>
<dbReference type="SUPFAM" id="SSF54427">
    <property type="entry name" value="NTF2-like"/>
    <property type="match status" value="1"/>
</dbReference>
<dbReference type="Gene3D" id="3.30.70.330">
    <property type="match status" value="1"/>
</dbReference>
<evidence type="ECO:0000259" key="11">
    <source>
        <dbReference type="PROSITE" id="PS51281"/>
    </source>
</evidence>
<feature type="region of interest" description="Disordered" evidence="9">
    <location>
        <begin position="1"/>
        <end position="48"/>
    </location>
</feature>
<feature type="compositionally biased region" description="Basic and acidic residues" evidence="9">
    <location>
        <begin position="24"/>
        <end position="39"/>
    </location>
</feature>
<evidence type="ECO:0000256" key="3">
    <source>
        <dbReference type="ARBA" id="ARBA00022448"/>
    </source>
</evidence>
<dbReference type="SUPFAM" id="SSF46934">
    <property type="entry name" value="UBA-like"/>
    <property type="match status" value="1"/>
</dbReference>
<keyword evidence="4" id="KW-0433">Leucine-rich repeat</keyword>
<dbReference type="Gene3D" id="1.10.8.10">
    <property type="entry name" value="DNA helicase RuvA subunit, C-terminal domain"/>
    <property type="match status" value="1"/>
</dbReference>
<dbReference type="PANTHER" id="PTHR10662">
    <property type="entry name" value="NUCLEAR RNA EXPORT FACTOR"/>
    <property type="match status" value="1"/>
</dbReference>
<evidence type="ECO:0000256" key="6">
    <source>
        <dbReference type="ARBA" id="ARBA00022816"/>
    </source>
</evidence>
<dbReference type="Pfam" id="PF09162">
    <property type="entry name" value="Tap-RNA_bind"/>
    <property type="match status" value="1"/>
</dbReference>
<dbReference type="FunFam" id="1.10.8.10:FF:000018">
    <property type="entry name" value="Nuclear RNA export factor 1"/>
    <property type="match status" value="1"/>
</dbReference>
<dbReference type="FunFam" id="3.80.10.10:FF:000384">
    <property type="entry name" value="Nuclear RNA export factor 1"/>
    <property type="match status" value="1"/>
</dbReference>
<evidence type="ECO:0000256" key="1">
    <source>
        <dbReference type="ARBA" id="ARBA00004642"/>
    </source>
</evidence>
<protein>
    <submittedName>
        <fullName evidence="12">Nuclear RNA export factor 1</fullName>
    </submittedName>
</protein>
<dbReference type="CDD" id="cd00780">
    <property type="entry name" value="NTF2"/>
    <property type="match status" value="1"/>
</dbReference>
<dbReference type="InterPro" id="IPR032710">
    <property type="entry name" value="NTF2-like_dom_sf"/>
</dbReference>
<dbReference type="EMBL" id="GAMC01012851">
    <property type="protein sequence ID" value="JAB93704.1"/>
    <property type="molecule type" value="mRNA"/>
</dbReference>
<dbReference type="SMART" id="SM00804">
    <property type="entry name" value="TAP_C"/>
    <property type="match status" value="1"/>
</dbReference>
<dbReference type="GO" id="GO:0005737">
    <property type="term" value="C:cytoplasm"/>
    <property type="evidence" value="ECO:0007669"/>
    <property type="project" value="InterPro"/>
</dbReference>
<dbReference type="InterPro" id="IPR030217">
    <property type="entry name" value="NXF_fam"/>
</dbReference>
<dbReference type="SUPFAM" id="SSF52058">
    <property type="entry name" value="L domain-like"/>
    <property type="match status" value="1"/>
</dbReference>
<organism evidence="12">
    <name type="scientific">Ceratitis capitata</name>
    <name type="common">Mediterranean fruit fly</name>
    <name type="synonym">Tephritis capitata</name>
    <dbReference type="NCBI Taxonomy" id="7213"/>
    <lineage>
        <taxon>Eukaryota</taxon>
        <taxon>Metazoa</taxon>
        <taxon>Ecdysozoa</taxon>
        <taxon>Arthropoda</taxon>
        <taxon>Hexapoda</taxon>
        <taxon>Insecta</taxon>
        <taxon>Pterygota</taxon>
        <taxon>Neoptera</taxon>
        <taxon>Endopterygota</taxon>
        <taxon>Diptera</taxon>
        <taxon>Brachycera</taxon>
        <taxon>Muscomorpha</taxon>
        <taxon>Tephritoidea</taxon>
        <taxon>Tephritidae</taxon>
        <taxon>Ceratitis</taxon>
        <taxon>Ceratitis</taxon>
    </lineage>
</organism>
<dbReference type="SUPFAM" id="SSF54928">
    <property type="entry name" value="RNA-binding domain, RBD"/>
    <property type="match status" value="1"/>
</dbReference>
<dbReference type="InterPro" id="IPR001611">
    <property type="entry name" value="Leu-rich_rpt"/>
</dbReference>
<dbReference type="GO" id="GO:0005654">
    <property type="term" value="C:nucleoplasm"/>
    <property type="evidence" value="ECO:0007669"/>
    <property type="project" value="UniProtKB-SubCell"/>
</dbReference>
<keyword evidence="5" id="KW-0677">Repeat</keyword>
<dbReference type="InterPro" id="IPR015245">
    <property type="entry name" value="Tap_RNA-bd"/>
</dbReference>
<dbReference type="InterPro" id="IPR032675">
    <property type="entry name" value="LRR_dom_sf"/>
</dbReference>
<dbReference type="InterPro" id="IPR018222">
    <property type="entry name" value="Nuclear_transport_factor_2_euk"/>
</dbReference>
<dbReference type="GO" id="GO:0016973">
    <property type="term" value="P:poly(A)+ mRNA export from nucleus"/>
    <property type="evidence" value="ECO:0007669"/>
    <property type="project" value="TreeGrafter"/>
</dbReference>
<gene>
    <name evidence="12" type="primary">NXF1</name>
</gene>
<feature type="domain" description="TAP-C" evidence="11">
    <location>
        <begin position="587"/>
        <end position="641"/>
    </location>
</feature>
<evidence type="ECO:0000259" key="10">
    <source>
        <dbReference type="PROSITE" id="PS50177"/>
    </source>
</evidence>
<name>W8BWX8_CERCA</name>
<sequence length="641" mass="73675">MPKRGGRNGPSGSRFVAFNDLEERDERERDRERDNPRKDRNTRRVSFKPSLLQYSGGIKRRMAEIAIRSHLEDDEDMGDMPGTSRPENTRRKGSPIPRKKFGNLAHLSRSPLGWYQISINNGQRYARDELVSVLQRAISPEQLIPLYWRSEKSFISFYVDDHRVAERLDGLDRALQMPDGFRPYLRIRAACPQVPVNDELRARMQVVMAKRYNAQTKALDMSSFHTDPDFKGIFCGLFRSPIMAAAVEIMEKNIPDLVALNLNNNNISSMEAFKNAHTRLPNLRILYLADNRIPTATHLISLRPVPLVELVLKNNGLCSRFKDHSHYVREIQRKFPKLRKLDGEELTPMIQFDVGEEATALPPAKASFLCDPNGTDIIRQFLEQYFLIFDSDNRQPLLDAYHDQAMLSLMVPPASQVGRLEKYWRYNRDLRRQNVDDNTKFRNLRVGRLAVVSMLAELPKTKHFPRSFTVDLTLFTPKMIVFTVAGMFKEFDQGSEELRYFQRQYIIVPAGSGFCIRNEMVLITIAMQPQIRFFKKTIEPSNAPQQINHEAAGLSNSLQNRLSINQPSTSTVAAATLQPAQVGIDESTKIQMVQALCAQSNMNIEWSKKCLEETNWDYNHAAFVFDKLHKENKIPPEAFIK</sequence>
<comment type="similarity">
    <text evidence="2">Belongs to the NXF family.</text>
</comment>
<dbReference type="InterPro" id="IPR005637">
    <property type="entry name" value="TAP_C_dom"/>
</dbReference>
<dbReference type="OrthoDB" id="25872at2759"/>
<accession>W8BWX8</accession>
<evidence type="ECO:0000256" key="9">
    <source>
        <dbReference type="SAM" id="MobiDB-lite"/>
    </source>
</evidence>
<evidence type="ECO:0000256" key="7">
    <source>
        <dbReference type="ARBA" id="ARBA00022884"/>
    </source>
</evidence>
<feature type="compositionally biased region" description="Basic residues" evidence="9">
    <location>
        <begin position="91"/>
        <end position="101"/>
    </location>
</feature>
<dbReference type="FunFam" id="3.10.450.50:FF:000004">
    <property type="entry name" value="Nuclear RNA export factor 1"/>
    <property type="match status" value="1"/>
</dbReference>
<dbReference type="PANTHER" id="PTHR10662:SF22">
    <property type="entry name" value="NUCLEAR RNA EXPORT FACTOR 1"/>
    <property type="match status" value="1"/>
</dbReference>
<dbReference type="Gene3D" id="3.80.10.10">
    <property type="entry name" value="Ribonuclease Inhibitor"/>
    <property type="match status" value="1"/>
</dbReference>
<reference evidence="12" key="1">
    <citation type="submission" date="2013-07" db="EMBL/GenBank/DDBJ databases">
        <authorList>
            <person name="Geib S."/>
        </authorList>
    </citation>
    <scope>NUCLEOTIDE SEQUENCE</scope>
</reference>
<dbReference type="InterPro" id="IPR057125">
    <property type="entry name" value="NXF1/2/3/5-like_LRR"/>
</dbReference>
<dbReference type="InterPro" id="IPR012677">
    <property type="entry name" value="Nucleotide-bd_a/b_plait_sf"/>
</dbReference>
<dbReference type="Pfam" id="PF22602">
    <property type="entry name" value="NXF_NTF2"/>
    <property type="match status" value="1"/>
</dbReference>
<dbReference type="InterPro" id="IPR009060">
    <property type="entry name" value="UBA-like_sf"/>
</dbReference>
<dbReference type="AlphaFoldDB" id="W8BWX8"/>
<keyword evidence="8" id="KW-0539">Nucleus</keyword>
<dbReference type="InterPro" id="IPR002075">
    <property type="entry name" value="NTF2_dom"/>
</dbReference>